<organism evidence="1">
    <name type="scientific">Sulfurisphaera javensis</name>
    <dbReference type="NCBI Taxonomy" id="2049879"/>
    <lineage>
        <taxon>Archaea</taxon>
        <taxon>Thermoproteota</taxon>
        <taxon>Thermoprotei</taxon>
        <taxon>Sulfolobales</taxon>
        <taxon>Sulfolobaceae</taxon>
        <taxon>Sulfurisphaera</taxon>
    </lineage>
</organism>
<reference evidence="1" key="1">
    <citation type="submission" date="2024-03" db="EMBL/GenBank/DDBJ databases">
        <title>Complete genome sequence of Sulfurisphaera javensis strain KD-1.</title>
        <authorList>
            <person name="Sakai H."/>
            <person name="Nur N."/>
            <person name="Suwanto A."/>
            <person name="Kurosawa N."/>
        </authorList>
    </citation>
    <scope>NUCLEOTIDE SEQUENCE</scope>
    <source>
        <strain evidence="1">KD-1</strain>
    </source>
</reference>
<dbReference type="EMBL" id="AP031322">
    <property type="protein sequence ID" value="BFH74701.1"/>
    <property type="molecule type" value="Genomic_DNA"/>
</dbReference>
<protein>
    <recommendedName>
        <fullName evidence="2">Transposase</fullName>
    </recommendedName>
</protein>
<accession>A0AAT9GVE9</accession>
<sequence>MKNSSIIKSENEHYPLYKEKSIPFKLMRYLIYLLQNIVKPNRNFSKDLKIQQHRSLRTTKNIKG</sequence>
<gene>
    <name evidence="1" type="ORF">SJAV_26450</name>
</gene>
<evidence type="ECO:0000313" key="1">
    <source>
        <dbReference type="EMBL" id="BFH74701.1"/>
    </source>
</evidence>
<dbReference type="AlphaFoldDB" id="A0AAT9GVE9"/>
<name>A0AAT9GVE9_9CREN</name>
<proteinExistence type="predicted"/>
<dbReference type="KEGG" id="sjv:SJAV_26450"/>
<evidence type="ECO:0008006" key="2">
    <source>
        <dbReference type="Google" id="ProtNLM"/>
    </source>
</evidence>